<reference evidence="12" key="1">
    <citation type="submission" date="2025-08" db="UniProtKB">
        <authorList>
            <consortium name="RefSeq"/>
        </authorList>
    </citation>
    <scope>IDENTIFICATION</scope>
</reference>
<dbReference type="PROSITE" id="PS51437">
    <property type="entry name" value="CG_1"/>
    <property type="match status" value="1"/>
</dbReference>
<dbReference type="Gene3D" id="1.20.5.190">
    <property type="match status" value="1"/>
</dbReference>
<keyword evidence="11" id="KW-1185">Reference proteome</keyword>
<dbReference type="GeneID" id="101998226"/>
<dbReference type="PROSITE" id="PS50297">
    <property type="entry name" value="ANK_REP_REGION"/>
    <property type="match status" value="1"/>
</dbReference>
<feature type="compositionally biased region" description="Polar residues" evidence="9">
    <location>
        <begin position="238"/>
        <end position="268"/>
    </location>
</feature>
<dbReference type="Gene3D" id="2.60.40.10">
    <property type="entry name" value="Immunoglobulins"/>
    <property type="match status" value="1"/>
</dbReference>
<keyword evidence="4" id="KW-0010">Activator</keyword>
<evidence type="ECO:0000313" key="11">
    <source>
        <dbReference type="Proteomes" id="UP000694915"/>
    </source>
</evidence>
<organism evidence="11 12">
    <name type="scientific">Microtus ochrogaster</name>
    <name type="common">Prairie vole</name>
    <dbReference type="NCBI Taxonomy" id="79684"/>
    <lineage>
        <taxon>Eukaryota</taxon>
        <taxon>Metazoa</taxon>
        <taxon>Chordata</taxon>
        <taxon>Craniata</taxon>
        <taxon>Vertebrata</taxon>
        <taxon>Euteleostomi</taxon>
        <taxon>Mammalia</taxon>
        <taxon>Eutheria</taxon>
        <taxon>Euarchontoglires</taxon>
        <taxon>Glires</taxon>
        <taxon>Rodentia</taxon>
        <taxon>Myomorpha</taxon>
        <taxon>Muroidea</taxon>
        <taxon>Cricetidae</taxon>
        <taxon>Arvicolinae</taxon>
        <taxon>Microtus</taxon>
    </lineage>
</organism>
<gene>
    <name evidence="12" type="primary">Camta1</name>
</gene>
<keyword evidence="6" id="KW-0539">Nucleus</keyword>
<comment type="subunit">
    <text evidence="7">May interact with calmodulin.</text>
</comment>
<comment type="similarity">
    <text evidence="2">Belongs to the CAMTA family.</text>
</comment>
<proteinExistence type="inferred from homology"/>
<dbReference type="InterPro" id="IPR036770">
    <property type="entry name" value="Ankyrin_rpt-contain_sf"/>
</dbReference>
<dbReference type="InterPro" id="IPR013783">
    <property type="entry name" value="Ig-like_fold"/>
</dbReference>
<dbReference type="Pfam" id="PF03859">
    <property type="entry name" value="CG-1"/>
    <property type="match status" value="1"/>
</dbReference>
<feature type="region of interest" description="Disordered" evidence="9">
    <location>
        <begin position="185"/>
        <end position="276"/>
    </location>
</feature>
<dbReference type="CDD" id="cd23767">
    <property type="entry name" value="IQCD"/>
    <property type="match status" value="1"/>
</dbReference>
<evidence type="ECO:0000256" key="1">
    <source>
        <dbReference type="ARBA" id="ARBA00004123"/>
    </source>
</evidence>
<evidence type="ECO:0000256" key="2">
    <source>
        <dbReference type="ARBA" id="ARBA00008267"/>
    </source>
</evidence>
<evidence type="ECO:0000313" key="12">
    <source>
        <dbReference type="RefSeq" id="XP_026637953.1"/>
    </source>
</evidence>
<dbReference type="InterPro" id="IPR002909">
    <property type="entry name" value="IPT_dom"/>
</dbReference>
<dbReference type="InterPro" id="IPR005559">
    <property type="entry name" value="CG-1_dom"/>
</dbReference>
<feature type="repeat" description="ANK" evidence="8">
    <location>
        <begin position="967"/>
        <end position="989"/>
    </location>
</feature>
<dbReference type="RefSeq" id="XP_026637953.1">
    <property type="nucleotide sequence ID" value="XM_026782152.1"/>
</dbReference>
<keyword evidence="5" id="KW-0804">Transcription</keyword>
<comment type="subcellular location">
    <subcellularLocation>
        <location evidence="1">Nucleus</location>
    </subcellularLocation>
</comment>
<feature type="compositionally biased region" description="Gly residues" evidence="9">
    <location>
        <begin position="907"/>
        <end position="923"/>
    </location>
</feature>
<dbReference type="Pfam" id="PF01833">
    <property type="entry name" value="TIG"/>
    <property type="match status" value="1"/>
</dbReference>
<dbReference type="SMART" id="SM01076">
    <property type="entry name" value="CG-1"/>
    <property type="match status" value="1"/>
</dbReference>
<evidence type="ECO:0000259" key="10">
    <source>
        <dbReference type="PROSITE" id="PS51437"/>
    </source>
</evidence>
<feature type="compositionally biased region" description="Basic and acidic residues" evidence="9">
    <location>
        <begin position="203"/>
        <end position="228"/>
    </location>
</feature>
<dbReference type="PROSITE" id="PS50096">
    <property type="entry name" value="IQ"/>
    <property type="match status" value="1"/>
</dbReference>
<protein>
    <submittedName>
        <fullName evidence="12">Calmodulin-binding transcription activator 1 isoform X6</fullName>
    </submittedName>
</protein>
<feature type="compositionally biased region" description="Low complexity" evidence="9">
    <location>
        <begin position="897"/>
        <end position="906"/>
    </location>
</feature>
<evidence type="ECO:0000256" key="9">
    <source>
        <dbReference type="SAM" id="MobiDB-lite"/>
    </source>
</evidence>
<evidence type="ECO:0000256" key="4">
    <source>
        <dbReference type="ARBA" id="ARBA00023159"/>
    </source>
</evidence>
<dbReference type="SUPFAM" id="SSF81296">
    <property type="entry name" value="E set domains"/>
    <property type="match status" value="1"/>
</dbReference>
<dbReference type="Pfam" id="PF12796">
    <property type="entry name" value="Ank_2"/>
    <property type="match status" value="1"/>
</dbReference>
<feature type="region of interest" description="Disordered" evidence="9">
    <location>
        <begin position="893"/>
        <end position="924"/>
    </location>
</feature>
<dbReference type="InterPro" id="IPR002110">
    <property type="entry name" value="Ankyrin_rpt"/>
</dbReference>
<accession>A0ABM1U7J1</accession>
<dbReference type="InterPro" id="IPR014756">
    <property type="entry name" value="Ig_E-set"/>
</dbReference>
<dbReference type="PANTHER" id="PTHR23335:SF11">
    <property type="entry name" value="CALMODULIN-BINDING TRANSCRIPTION ACTIVATOR 1"/>
    <property type="match status" value="1"/>
</dbReference>
<evidence type="ECO:0000256" key="7">
    <source>
        <dbReference type="ARBA" id="ARBA00029480"/>
    </source>
</evidence>
<dbReference type="Proteomes" id="UP000694915">
    <property type="component" value="Chromosome 10"/>
</dbReference>
<dbReference type="PROSITE" id="PS50088">
    <property type="entry name" value="ANK_REPEAT"/>
    <property type="match status" value="1"/>
</dbReference>
<dbReference type="PANTHER" id="PTHR23335">
    <property type="entry name" value="CALMODULIN-BINDING TRANSCRIPTION ACTIVATOR CAMTA"/>
    <property type="match status" value="1"/>
</dbReference>
<evidence type="ECO:0000256" key="8">
    <source>
        <dbReference type="PROSITE-ProRule" id="PRU00023"/>
    </source>
</evidence>
<name>A0ABM1U7J1_MICOH</name>
<dbReference type="SUPFAM" id="SSF48403">
    <property type="entry name" value="Ankyrin repeat"/>
    <property type="match status" value="1"/>
</dbReference>
<feature type="domain" description="CG-1" evidence="10">
    <location>
        <begin position="1"/>
        <end position="89"/>
    </location>
</feature>
<sequence>MRPQNGSMILYNRKKVKYRKDGYCWKKRKDGKTTREDHMKLKVQGVECLYGCYVHSSIIPTFHRRCYWLLQNPDIVLVHYLNVPAIEDCGKPCGPILCSINTDKKEWAKWTKEELIGQLKPMFHGIKWTCSNGNSSSGFSVEQLVQQILDSHQTKPQPRTHNCLCTGSLGAGSSVHHKCNSAKHRIISPKVEPRAGGYGGHSEVQHNDVSEGKHEPSHGRSTSREKRNGKVAKPALLHQNSTEVSSTNQVEVPDTTQSSPVSISSGLNSDPDMVDSPVVTGVSSMAVASVMGGLSQSATVFMSEVTNEAVYTMSPTAGPNHHLLSPDASQGLVLAVSSDGHKFAFPTTGSSDSLSMLPTNVSEELVLSTTLDGGRKIPETTMNFDPDCFLNNPKQGQTYGGGGLKAEMVSTNIRHSPPSERGFGFTSVLTKEIKTEDTSFEQQMAKEAAYSSSAAAAAASSSLTLTAGSSLLPSGGGLSPSTTLEQMDFSAIDSNKDYTSSFSQTGHSPHIHQTPSPSFFLQDASKPLPLEQNAHSSLSDSGNTFVMPTVKTEASSQTSSCSGHVETRIESTSSLHLMQFQANFQAMTAEGEVTMETSQAAEGGEVLLKSGELQACGSEHYLQPETNGVIRSAGGVPILPSNVVQGLYPVAQPSLGNTSNMELSLDHFDISFSNQFSDLINDFISVEGGSGTIYGHQLVSGDSAALSQSEDGARAPFTQAEMCIPCCSPQQGSLQLSSAEGGAGAMAYMHVAEVVSAASAQGTLGMLQQSGRVFMVTDYSPEWSYPEGGVKVLITGPWQEASNNYSCLFDQISVPASLIQPGVLRCYCPAHDTGLVTLQVAFNNQIISNSVVFEYKARALPTLPSSQHDWLSLDDNQFRMSILERLEQMERRMAEMTGSQQHKQTSSGGGSGGGSGSGTGGGQAQCASGTGTLGSCFESRVVVVCEKMMSRACWAKSKHLIHSKTFRGMTLLHLAAAQGYATLIQTLIKWRTKHADSIDLELEVDPLNVDHFSCTPLMWACALGHLEAAVVLYKWDRRAISIPDSLGRLPLGIARSRGHVKLAECLEHLQRDEQAQLGQTPRIHCAPSEEPSTDSWMAQWHREAMSSPEIPKGVTVIASTNPVQVTGNPKGTSVVKDAAPSQVRPREPMSVLMMANREVVNTEMGAYRDSAESEECPQPMDDIQVNMMTLAEHIIEATPDRIKQENFVPMESSALERTDPATISSTMSWLASYLADADRLPSAAHIRSAYTEPLTPSSNASLSPASSPVSEVAFEKPSLPSAADWSEFLSASTSEKVENELAQLTLSDHEQRELYEAARLVQTAFRKYKGRPLREQQEVAAAVIQRCYRKYKQLTWIALKYALYKKMTQAAILIQSKFRSYYEQKRFQQSRRAAVLIQNFYRSYKKCGRRRPARRTAVIVQQKLRSSLLTKKQDQAARKIMRFLRRCRHSPLVDHRLYKRSERIEKGQGT</sequence>
<keyword evidence="3 8" id="KW-0040">ANK repeat</keyword>
<evidence type="ECO:0000256" key="6">
    <source>
        <dbReference type="ARBA" id="ARBA00023242"/>
    </source>
</evidence>
<evidence type="ECO:0000256" key="3">
    <source>
        <dbReference type="ARBA" id="ARBA00023043"/>
    </source>
</evidence>
<dbReference type="Gene3D" id="1.25.40.20">
    <property type="entry name" value="Ankyrin repeat-containing domain"/>
    <property type="match status" value="1"/>
</dbReference>
<evidence type="ECO:0000256" key="5">
    <source>
        <dbReference type="ARBA" id="ARBA00023163"/>
    </source>
</evidence>